<dbReference type="AlphaFoldDB" id="A0A5R8WQU1"/>
<evidence type="ECO:0008006" key="4">
    <source>
        <dbReference type="Google" id="ProtNLM"/>
    </source>
</evidence>
<protein>
    <recommendedName>
        <fullName evidence="4">Outer membrane protein beta-barrel domain-containing protein</fullName>
    </recommendedName>
</protein>
<evidence type="ECO:0000256" key="1">
    <source>
        <dbReference type="SAM" id="SignalP"/>
    </source>
</evidence>
<dbReference type="RefSeq" id="WP_138077617.1">
    <property type="nucleotide sequence ID" value="NZ_VAJM01000004.1"/>
</dbReference>
<keyword evidence="3" id="KW-1185">Reference proteome</keyword>
<keyword evidence="1" id="KW-0732">Signal</keyword>
<name>A0A5R8WQU1_9BACT</name>
<dbReference type="OrthoDB" id="966005at2"/>
<accession>A0A5R8WQU1</accession>
<proteinExistence type="predicted"/>
<dbReference type="EMBL" id="VAJM01000004">
    <property type="protein sequence ID" value="TLM93099.1"/>
    <property type="molecule type" value="Genomic_DNA"/>
</dbReference>
<evidence type="ECO:0000313" key="3">
    <source>
        <dbReference type="Proteomes" id="UP000305517"/>
    </source>
</evidence>
<sequence>MRRLLLPFLLVLAGRPCWAQDGAPAAGRRNALYLEGGGRSPYYAVGYEWAVWRRPRATYLLSAGLGLTGDELSGPLGLGLLTGSGAHHTEFGLGLTPAVRHYRRADTDKVLYLTPLAGYRYQPPQGRWYAGAGLTPVLFIDPPSYDPWDFSTRWYASGRVLLGWRW</sequence>
<organism evidence="2 3">
    <name type="scientific">Hymenobacter jeollabukensis</name>
    <dbReference type="NCBI Taxonomy" id="2025313"/>
    <lineage>
        <taxon>Bacteria</taxon>
        <taxon>Pseudomonadati</taxon>
        <taxon>Bacteroidota</taxon>
        <taxon>Cytophagia</taxon>
        <taxon>Cytophagales</taxon>
        <taxon>Hymenobacteraceae</taxon>
        <taxon>Hymenobacter</taxon>
    </lineage>
</organism>
<dbReference type="Proteomes" id="UP000305517">
    <property type="component" value="Unassembled WGS sequence"/>
</dbReference>
<evidence type="ECO:0000313" key="2">
    <source>
        <dbReference type="EMBL" id="TLM93099.1"/>
    </source>
</evidence>
<comment type="caution">
    <text evidence="2">The sequence shown here is derived from an EMBL/GenBank/DDBJ whole genome shotgun (WGS) entry which is preliminary data.</text>
</comment>
<reference evidence="2 3" key="1">
    <citation type="submission" date="2019-05" db="EMBL/GenBank/DDBJ databases">
        <title>Hymenobacter edaphi sp. nov., isolated from abandoned arsenic-contaminated farmland soil.</title>
        <authorList>
            <person name="Nie L."/>
        </authorList>
    </citation>
    <scope>NUCLEOTIDE SEQUENCE [LARGE SCALE GENOMIC DNA]</scope>
    <source>
        <strain evidence="2 3">1-3-3-8</strain>
    </source>
</reference>
<gene>
    <name evidence="2" type="ORF">FDY95_10725</name>
</gene>
<feature type="signal peptide" evidence="1">
    <location>
        <begin position="1"/>
        <end position="19"/>
    </location>
</feature>
<feature type="chain" id="PRO_5024300318" description="Outer membrane protein beta-barrel domain-containing protein" evidence="1">
    <location>
        <begin position="20"/>
        <end position="166"/>
    </location>
</feature>